<feature type="compositionally biased region" description="Polar residues" evidence="1">
    <location>
        <begin position="491"/>
        <end position="505"/>
    </location>
</feature>
<feature type="region of interest" description="Disordered" evidence="1">
    <location>
        <begin position="342"/>
        <end position="371"/>
    </location>
</feature>
<dbReference type="InterPro" id="IPR007330">
    <property type="entry name" value="MIT_dom"/>
</dbReference>
<feature type="compositionally biased region" description="Polar residues" evidence="1">
    <location>
        <begin position="150"/>
        <end position="160"/>
    </location>
</feature>
<feature type="compositionally biased region" description="Basic and acidic residues" evidence="1">
    <location>
        <begin position="255"/>
        <end position="274"/>
    </location>
</feature>
<feature type="region of interest" description="Disordered" evidence="1">
    <location>
        <begin position="385"/>
        <end position="411"/>
    </location>
</feature>
<feature type="compositionally biased region" description="Basic and acidic residues" evidence="1">
    <location>
        <begin position="788"/>
        <end position="798"/>
    </location>
</feature>
<feature type="compositionally biased region" description="Low complexity" evidence="1">
    <location>
        <begin position="626"/>
        <end position="637"/>
    </location>
</feature>
<dbReference type="SUPFAM" id="SSF116846">
    <property type="entry name" value="MIT domain"/>
    <property type="match status" value="1"/>
</dbReference>
<dbReference type="Proteomes" id="UP000799439">
    <property type="component" value="Unassembled WGS sequence"/>
</dbReference>
<name>A0A9P4MJV4_9PEZI</name>
<feature type="compositionally biased region" description="Polar residues" evidence="1">
    <location>
        <begin position="577"/>
        <end position="603"/>
    </location>
</feature>
<dbReference type="Gene3D" id="1.20.58.80">
    <property type="entry name" value="Phosphotransferase system, lactose/cellobiose-type IIA subunit"/>
    <property type="match status" value="1"/>
</dbReference>
<feature type="region of interest" description="Disordered" evidence="1">
    <location>
        <begin position="772"/>
        <end position="799"/>
    </location>
</feature>
<feature type="compositionally biased region" description="Polar residues" evidence="1">
    <location>
        <begin position="959"/>
        <end position="969"/>
    </location>
</feature>
<evidence type="ECO:0000313" key="4">
    <source>
        <dbReference type="Proteomes" id="UP000799439"/>
    </source>
</evidence>
<feature type="region of interest" description="Disordered" evidence="1">
    <location>
        <begin position="577"/>
        <end position="697"/>
    </location>
</feature>
<evidence type="ECO:0000313" key="3">
    <source>
        <dbReference type="EMBL" id="KAF2152474.1"/>
    </source>
</evidence>
<feature type="domain" description="MIT" evidence="2">
    <location>
        <begin position="276"/>
        <end position="339"/>
    </location>
</feature>
<protein>
    <recommendedName>
        <fullName evidence="2">MIT domain-containing protein</fullName>
    </recommendedName>
</protein>
<dbReference type="Pfam" id="PF04212">
    <property type="entry name" value="MIT"/>
    <property type="match status" value="1"/>
</dbReference>
<sequence length="1257" mass="135375">MSNNSPSTHTSLASSSVITVQRGAGQVADSIHIRSASPAEGALLAARALKASAGHKLPSNDPADDNLNTNERWSHSTGSSAPDRRGRSSAARSATEERSWQKSAISPSASPGVGYRVSPHGSPSRFRKPNGDRLGDYLPGKVDIARRRNASGNSTRSATPTLGLGKLPDLKVPMSDSSRAYARSPLSPPIMQPLTPGTAGLTTPSGAAEGNDYFGLGIAVTKDNTPKPGDPTPLSPNHPHYTNRRANFAPQESPNQDKKVMRVTKEKRERDKKTMLSKALEKANTAVLLDNAQNFAAALDAYSDACGLLEQVMERTTGPEDRAKLDAIRNTYATRMEELTVMQNPDAEDGAEKQLPPRPDSNGSDDIVPQLDFLSPVSPLVGPSSVNANNADVSNNSLPPSATHVAHAGGRTRDSFLTDAIREVEGSRTGGFLGPLWERSKSPMSALDENGRSKDALYSVDAPAPLRTPSPQPPQKPNAGATDESGEPGSWLNTIDESDSDSASVHSGKRSSALRRRDLSNGAHKPPTDFDTAFDEAVEAAYEEGYEPDQGDEEQQMMDDIAKDYMDEDFNFNIKSMSSLPRQSDSTAQSRNTLQSSIAGTNRDTTATTLTTLDEDTGVFPRARHQAQSSTSTAQTTGDESGPTSAHLDASAGAIDKRRRLSNASMAPSIEGNISITARRRRAPSTASKRTDMSHRDLDVTPWEAADRAEVTPWETHALTQSEVTPWETQAPSGATPSIMSGATPSIMSGPLKDRRNRLSNGSMRPLTIETASIMSGRRKRATSTSSKKTEHSQRDLEVTPWETAEQRAEVTPWETHAITTAEVTPWEMAPGPSDAKISKLTGARRNDRDPLTSVPSSALSDSGSSMVGDISSPKSRYLRNQKSSLSLRETVSEVEPPLPTPTSTSFSTAYTKRNDSTSHLSQKSLTIVSNGTMPPPLPADGGQQGGFYLFDTTLGRSVDTQPMSSSPRTTKESAPPAPFEPCPDSAILRPFWLLRAISNTATHPRGAYITTRLFMPHEAWLNRSAKLKNLEDKIAACDTLTAALAPLDRVDTLDADAVLEELQKFEEIMERVQTMLMKKLGHEVGVANSMFKEADKASADSPPDGGLKGDKNAKFSWRKLRGKGSVSGVPGMAGNLKGGSGDGISMVTVPMTSFSGVEKKTVQRREALRDAVFEGPHRDYMAAVARLCEAAQVIDQIARQIEDPGLKHSSTTHVGLELSTRHAAEFFGFYICRFLLADIGMLIDKHVKRSTEWVLT</sequence>
<feature type="compositionally biased region" description="Polar residues" evidence="1">
    <location>
        <begin position="873"/>
        <end position="888"/>
    </location>
</feature>
<feature type="region of interest" description="Disordered" evidence="1">
    <location>
        <begin position="827"/>
        <end position="922"/>
    </location>
</feature>
<feature type="compositionally biased region" description="Low complexity" evidence="1">
    <location>
        <begin position="385"/>
        <end position="397"/>
    </location>
</feature>
<feature type="region of interest" description="Disordered" evidence="1">
    <location>
        <begin position="427"/>
        <end position="531"/>
    </location>
</feature>
<comment type="caution">
    <text evidence="3">The sequence shown here is derived from an EMBL/GenBank/DDBJ whole genome shotgun (WGS) entry which is preliminary data.</text>
</comment>
<dbReference type="EMBL" id="ML996086">
    <property type="protein sequence ID" value="KAF2152474.1"/>
    <property type="molecule type" value="Genomic_DNA"/>
</dbReference>
<feature type="compositionally biased region" description="Polar residues" evidence="1">
    <location>
        <begin position="724"/>
        <end position="747"/>
    </location>
</feature>
<evidence type="ECO:0000256" key="1">
    <source>
        <dbReference type="SAM" id="MobiDB-lite"/>
    </source>
</evidence>
<feature type="compositionally biased region" description="Polar residues" evidence="1">
    <location>
        <begin position="854"/>
        <end position="866"/>
    </location>
</feature>
<reference evidence="3" key="1">
    <citation type="journal article" date="2020" name="Stud. Mycol.">
        <title>101 Dothideomycetes genomes: a test case for predicting lifestyles and emergence of pathogens.</title>
        <authorList>
            <person name="Haridas S."/>
            <person name="Albert R."/>
            <person name="Binder M."/>
            <person name="Bloem J."/>
            <person name="Labutti K."/>
            <person name="Salamov A."/>
            <person name="Andreopoulos B."/>
            <person name="Baker S."/>
            <person name="Barry K."/>
            <person name="Bills G."/>
            <person name="Bluhm B."/>
            <person name="Cannon C."/>
            <person name="Castanera R."/>
            <person name="Culley D."/>
            <person name="Daum C."/>
            <person name="Ezra D."/>
            <person name="Gonzalez J."/>
            <person name="Henrissat B."/>
            <person name="Kuo A."/>
            <person name="Liang C."/>
            <person name="Lipzen A."/>
            <person name="Lutzoni F."/>
            <person name="Magnuson J."/>
            <person name="Mondo S."/>
            <person name="Nolan M."/>
            <person name="Ohm R."/>
            <person name="Pangilinan J."/>
            <person name="Park H.-J."/>
            <person name="Ramirez L."/>
            <person name="Alfaro M."/>
            <person name="Sun H."/>
            <person name="Tritt A."/>
            <person name="Yoshinaga Y."/>
            <person name="Zwiers L.-H."/>
            <person name="Turgeon B."/>
            <person name="Goodwin S."/>
            <person name="Spatafora J."/>
            <person name="Crous P."/>
            <person name="Grigoriev I."/>
        </authorList>
    </citation>
    <scope>NUCLEOTIDE SEQUENCE</scope>
    <source>
        <strain evidence="3">CBS 260.36</strain>
    </source>
</reference>
<evidence type="ECO:0000259" key="2">
    <source>
        <dbReference type="Pfam" id="PF04212"/>
    </source>
</evidence>
<feature type="compositionally biased region" description="Polar residues" evidence="1">
    <location>
        <begin position="66"/>
        <end position="78"/>
    </location>
</feature>
<feature type="region of interest" description="Disordered" evidence="1">
    <location>
        <begin position="52"/>
        <end position="169"/>
    </location>
</feature>
<gene>
    <name evidence="3" type="ORF">K461DRAFT_294135</name>
</gene>
<keyword evidence="4" id="KW-1185">Reference proteome</keyword>
<dbReference type="PANTHER" id="PTHR37327">
    <property type="entry name" value="CHROMOSOME 1, WHOLE GENOME SHOTGUN SEQUENCE"/>
    <property type="match status" value="1"/>
</dbReference>
<feature type="region of interest" description="Disordered" evidence="1">
    <location>
        <begin position="959"/>
        <end position="981"/>
    </location>
</feature>
<dbReference type="InterPro" id="IPR036181">
    <property type="entry name" value="MIT_dom_sf"/>
</dbReference>
<feature type="region of interest" description="Disordered" evidence="1">
    <location>
        <begin position="246"/>
        <end position="274"/>
    </location>
</feature>
<dbReference type="PANTHER" id="PTHR37327:SF1">
    <property type="entry name" value="MICROTUBULE INTERACTING AND TRANSPORT DOMAIN-CONTAINING PROTEIN"/>
    <property type="match status" value="1"/>
</dbReference>
<dbReference type="AlphaFoldDB" id="A0A9P4MJV4"/>
<proteinExistence type="predicted"/>
<organism evidence="3 4">
    <name type="scientific">Myriangium duriaei CBS 260.36</name>
    <dbReference type="NCBI Taxonomy" id="1168546"/>
    <lineage>
        <taxon>Eukaryota</taxon>
        <taxon>Fungi</taxon>
        <taxon>Dikarya</taxon>
        <taxon>Ascomycota</taxon>
        <taxon>Pezizomycotina</taxon>
        <taxon>Dothideomycetes</taxon>
        <taxon>Dothideomycetidae</taxon>
        <taxon>Myriangiales</taxon>
        <taxon>Myriangiaceae</taxon>
        <taxon>Myriangium</taxon>
    </lineage>
</organism>
<accession>A0A9P4MJV4</accession>
<dbReference type="OrthoDB" id="2245455at2759"/>
<feature type="region of interest" description="Disordered" evidence="1">
    <location>
        <begin position="724"/>
        <end position="751"/>
    </location>
</feature>
<feature type="compositionally biased region" description="Pro residues" evidence="1">
    <location>
        <begin position="466"/>
        <end position="476"/>
    </location>
</feature>